<comment type="caution">
    <text evidence="1">The sequence shown here is derived from an EMBL/GenBank/DDBJ whole genome shotgun (WGS) entry which is preliminary data.</text>
</comment>
<reference evidence="1" key="1">
    <citation type="submission" date="2022-10" db="EMBL/GenBank/DDBJ databases">
        <title>Tapping the CABI collections for fungal endophytes: first genome assemblies for Collariella, Neodidymelliopsis, Ascochyta clinopodiicola, Didymella pomorum, Didymosphaeria variabile, Neocosmospora piperis and Neocucurbitaria cava.</title>
        <authorList>
            <person name="Hill R."/>
        </authorList>
    </citation>
    <scope>NUCLEOTIDE SEQUENCE</scope>
    <source>
        <strain evidence="1">IMI 366586</strain>
    </source>
</reference>
<proteinExistence type="predicted"/>
<protein>
    <submittedName>
        <fullName evidence="1">Uncharacterized protein</fullName>
    </submittedName>
</protein>
<evidence type="ECO:0000313" key="2">
    <source>
        <dbReference type="Proteomes" id="UP001140502"/>
    </source>
</evidence>
<keyword evidence="2" id="KW-1185">Reference proteome</keyword>
<dbReference type="AlphaFoldDB" id="A0A9W9BM67"/>
<dbReference type="OrthoDB" id="5101024at2759"/>
<name>A0A9W9BM67_9HYPO</name>
<accession>A0A9W9BM67</accession>
<dbReference type="Proteomes" id="UP001140502">
    <property type="component" value="Unassembled WGS sequence"/>
</dbReference>
<sequence>MPTFPSRWATRALRFSKDANDRLQVVDQELVGTKKGARDEDVGLRSAFAEEEEELPRQVQYSYG</sequence>
<gene>
    <name evidence="1" type="ORF">N0V84_008512</name>
</gene>
<evidence type="ECO:0000313" key="1">
    <source>
        <dbReference type="EMBL" id="KAJ4315178.1"/>
    </source>
</evidence>
<organism evidence="1 2">
    <name type="scientific">Fusarium piperis</name>
    <dbReference type="NCBI Taxonomy" id="1435070"/>
    <lineage>
        <taxon>Eukaryota</taxon>
        <taxon>Fungi</taxon>
        <taxon>Dikarya</taxon>
        <taxon>Ascomycota</taxon>
        <taxon>Pezizomycotina</taxon>
        <taxon>Sordariomycetes</taxon>
        <taxon>Hypocreomycetidae</taxon>
        <taxon>Hypocreales</taxon>
        <taxon>Nectriaceae</taxon>
        <taxon>Fusarium</taxon>
        <taxon>Fusarium solani species complex</taxon>
    </lineage>
</organism>
<dbReference type="EMBL" id="JAPEUR010000210">
    <property type="protein sequence ID" value="KAJ4315178.1"/>
    <property type="molecule type" value="Genomic_DNA"/>
</dbReference>